<dbReference type="EMBL" id="DXDU01000084">
    <property type="protein sequence ID" value="HIY26526.1"/>
    <property type="molecule type" value="Genomic_DNA"/>
</dbReference>
<evidence type="ECO:0000256" key="1">
    <source>
        <dbReference type="SAM" id="Phobius"/>
    </source>
</evidence>
<proteinExistence type="predicted"/>
<dbReference type="Proteomes" id="UP000823915">
    <property type="component" value="Unassembled WGS sequence"/>
</dbReference>
<sequence>MLDAIWFGVLFCGVLCALCTGRGEELSAGLLEGAGKGVELTLSLLGSLCAWTGFLHIAQDSGLSGKLAKALSPVIVRLFPDYREDREVQGKIAMNLAANFLGLGNAATPLGLSAMEAMSRRWKGETPSRGMVLFVVMNTASFQLVPVTLTALRAAYGSDQPFGVLPQVWAVSLLGLGACVAVCKLWERAHPGEGLG</sequence>
<keyword evidence="1" id="KW-1133">Transmembrane helix</keyword>
<dbReference type="AlphaFoldDB" id="A0A9D1YCB8"/>
<reference evidence="3" key="1">
    <citation type="journal article" date="2021" name="PeerJ">
        <title>Extensive microbial diversity within the chicken gut microbiome revealed by metagenomics and culture.</title>
        <authorList>
            <person name="Gilroy R."/>
            <person name="Ravi A."/>
            <person name="Getino M."/>
            <person name="Pursley I."/>
            <person name="Horton D.L."/>
            <person name="Alikhan N.F."/>
            <person name="Baker D."/>
            <person name="Gharbi K."/>
            <person name="Hall N."/>
            <person name="Watson M."/>
            <person name="Adriaenssens E.M."/>
            <person name="Foster-Nyarko E."/>
            <person name="Jarju S."/>
            <person name="Secka A."/>
            <person name="Antonio M."/>
            <person name="Oren A."/>
            <person name="Chaudhuri R.R."/>
            <person name="La Ragione R."/>
            <person name="Hildebrand F."/>
            <person name="Pallen M.J."/>
        </authorList>
    </citation>
    <scope>NUCLEOTIDE SEQUENCE</scope>
    <source>
        <strain evidence="3">1282</strain>
    </source>
</reference>
<name>A0A9D1YCB8_9FIRM</name>
<feature type="transmembrane region" description="Helical" evidence="1">
    <location>
        <begin position="168"/>
        <end position="186"/>
    </location>
</feature>
<evidence type="ECO:0000313" key="4">
    <source>
        <dbReference type="Proteomes" id="UP000823915"/>
    </source>
</evidence>
<evidence type="ECO:0000313" key="3">
    <source>
        <dbReference type="EMBL" id="HIY26526.1"/>
    </source>
</evidence>
<gene>
    <name evidence="3" type="ORF">H9838_05040</name>
</gene>
<evidence type="ECO:0000259" key="2">
    <source>
        <dbReference type="Pfam" id="PF07670"/>
    </source>
</evidence>
<feature type="domain" description="Nucleoside transporter/FeoB GTPase Gate" evidence="2">
    <location>
        <begin position="42"/>
        <end position="151"/>
    </location>
</feature>
<keyword evidence="1" id="KW-0812">Transmembrane</keyword>
<protein>
    <submittedName>
        <fullName evidence="3">Spore maturation protein A</fullName>
    </submittedName>
</protein>
<accession>A0A9D1YCB8</accession>
<dbReference type="Pfam" id="PF07670">
    <property type="entry name" value="Gate"/>
    <property type="match status" value="1"/>
</dbReference>
<comment type="caution">
    <text evidence="3">The sequence shown here is derived from an EMBL/GenBank/DDBJ whole genome shotgun (WGS) entry which is preliminary data.</text>
</comment>
<keyword evidence="1" id="KW-0472">Membrane</keyword>
<organism evidence="3 4">
    <name type="scientific">Candidatus Acutalibacter pullistercoris</name>
    <dbReference type="NCBI Taxonomy" id="2838418"/>
    <lineage>
        <taxon>Bacteria</taxon>
        <taxon>Bacillati</taxon>
        <taxon>Bacillota</taxon>
        <taxon>Clostridia</taxon>
        <taxon>Eubacteriales</taxon>
        <taxon>Acutalibacteraceae</taxon>
        <taxon>Acutalibacter</taxon>
    </lineage>
</organism>
<feature type="transmembrane region" description="Helical" evidence="1">
    <location>
        <begin position="130"/>
        <end position="156"/>
    </location>
</feature>
<reference evidence="3" key="2">
    <citation type="submission" date="2021-04" db="EMBL/GenBank/DDBJ databases">
        <authorList>
            <person name="Gilroy R."/>
        </authorList>
    </citation>
    <scope>NUCLEOTIDE SEQUENCE</scope>
    <source>
        <strain evidence="3">1282</strain>
    </source>
</reference>
<dbReference type="InterPro" id="IPR011642">
    <property type="entry name" value="Gate_dom"/>
</dbReference>